<dbReference type="OrthoDB" id="6235017at2759"/>
<evidence type="ECO:0000313" key="2">
    <source>
        <dbReference type="EMBL" id="KAA0194469.1"/>
    </source>
</evidence>
<protein>
    <submittedName>
        <fullName evidence="2">Uncharacterized protein</fullName>
    </submittedName>
</protein>
<feature type="transmembrane region" description="Helical" evidence="1">
    <location>
        <begin position="16"/>
        <end position="38"/>
    </location>
</feature>
<dbReference type="Gene3D" id="1.20.1070.10">
    <property type="entry name" value="Rhodopsin 7-helix transmembrane proteins"/>
    <property type="match status" value="1"/>
</dbReference>
<sequence>MVQHRAYFSGSPSFEFGISFTVPLTLGILSNISIFYAICSATISSRLTAWLLRVQAVLDAICCLWNIVFLWIRQFAVSSFIEAWIQCHVWRTQAPYWISVAMSTCNLVWIVWNCLWATVYNATYKRHEMAYIIWTTFGTLTYGMVIGIPTLMIVHLENLDCVTTITPNQTTAHHVISFHLPFWIAFHYLLPIVVMLIGHFRVICFFRSSEFKQSSDNHDWKPTWCSYLHDKECHPDKQEPVVLPYFIDPLFRSLTIGSQCLICGVIVAHTFDTVLYIMSSKDGTYSYAVGSDVQLISVFVTTLNSIVNPIIVALSVPSIRHLIITKLSVLFTKCRCLFC</sequence>
<name>A0A8E0S0E0_9TREM</name>
<feature type="transmembrane region" description="Helical" evidence="1">
    <location>
        <begin position="176"/>
        <end position="197"/>
    </location>
</feature>
<dbReference type="PANTHER" id="PTHR45698:SF1">
    <property type="entry name" value="TRACE AMINE-ASSOCIATED RECEPTOR 13C-LIKE"/>
    <property type="match status" value="1"/>
</dbReference>
<feature type="transmembrane region" description="Helical" evidence="1">
    <location>
        <begin position="260"/>
        <end position="278"/>
    </location>
</feature>
<feature type="transmembrane region" description="Helical" evidence="1">
    <location>
        <begin position="293"/>
        <end position="316"/>
    </location>
</feature>
<keyword evidence="1" id="KW-0812">Transmembrane</keyword>
<dbReference type="PANTHER" id="PTHR45698">
    <property type="entry name" value="TRACE AMINE-ASSOCIATED RECEPTOR 19N-RELATED"/>
    <property type="match status" value="1"/>
</dbReference>
<dbReference type="EMBL" id="LUCM01004364">
    <property type="protein sequence ID" value="KAA0194469.1"/>
    <property type="molecule type" value="Genomic_DNA"/>
</dbReference>
<proteinExistence type="predicted"/>
<gene>
    <name evidence="2" type="ORF">FBUS_03068</name>
</gene>
<evidence type="ECO:0000256" key="1">
    <source>
        <dbReference type="SAM" id="Phobius"/>
    </source>
</evidence>
<dbReference type="Proteomes" id="UP000728185">
    <property type="component" value="Unassembled WGS sequence"/>
</dbReference>
<feature type="transmembrane region" description="Helical" evidence="1">
    <location>
        <begin position="50"/>
        <end position="72"/>
    </location>
</feature>
<keyword evidence="1" id="KW-1133">Transmembrane helix</keyword>
<keyword evidence="3" id="KW-1185">Reference proteome</keyword>
<reference evidence="2" key="1">
    <citation type="submission" date="2019-05" db="EMBL/GenBank/DDBJ databases">
        <title>Annotation for the trematode Fasciolopsis buski.</title>
        <authorList>
            <person name="Choi Y.-J."/>
        </authorList>
    </citation>
    <scope>NUCLEOTIDE SEQUENCE</scope>
    <source>
        <strain evidence="2">HT</strain>
        <tissue evidence="2">Whole worm</tissue>
    </source>
</reference>
<dbReference type="SUPFAM" id="SSF81321">
    <property type="entry name" value="Family A G protein-coupled receptor-like"/>
    <property type="match status" value="1"/>
</dbReference>
<comment type="caution">
    <text evidence="2">The sequence shown here is derived from an EMBL/GenBank/DDBJ whole genome shotgun (WGS) entry which is preliminary data.</text>
</comment>
<organism evidence="2 3">
    <name type="scientific">Fasciolopsis buskii</name>
    <dbReference type="NCBI Taxonomy" id="27845"/>
    <lineage>
        <taxon>Eukaryota</taxon>
        <taxon>Metazoa</taxon>
        <taxon>Spiralia</taxon>
        <taxon>Lophotrochozoa</taxon>
        <taxon>Platyhelminthes</taxon>
        <taxon>Trematoda</taxon>
        <taxon>Digenea</taxon>
        <taxon>Plagiorchiida</taxon>
        <taxon>Echinostomata</taxon>
        <taxon>Echinostomatoidea</taxon>
        <taxon>Fasciolidae</taxon>
        <taxon>Fasciolopsis</taxon>
    </lineage>
</organism>
<keyword evidence="1" id="KW-0472">Membrane</keyword>
<evidence type="ECO:0000313" key="3">
    <source>
        <dbReference type="Proteomes" id="UP000728185"/>
    </source>
</evidence>
<feature type="transmembrane region" description="Helical" evidence="1">
    <location>
        <begin position="96"/>
        <end position="119"/>
    </location>
</feature>
<dbReference type="AlphaFoldDB" id="A0A8E0S0E0"/>
<feature type="transmembrane region" description="Helical" evidence="1">
    <location>
        <begin position="131"/>
        <end position="156"/>
    </location>
</feature>
<accession>A0A8E0S0E0</accession>